<dbReference type="RefSeq" id="WP_369312672.1">
    <property type="nucleotide sequence ID" value="NZ_JBEHZE010000001.1"/>
</dbReference>
<evidence type="ECO:0000256" key="2">
    <source>
        <dbReference type="SAM" id="SignalP"/>
    </source>
</evidence>
<keyword evidence="1" id="KW-1133">Transmembrane helix</keyword>
<feature type="transmembrane region" description="Helical" evidence="1">
    <location>
        <begin position="189"/>
        <end position="208"/>
    </location>
</feature>
<evidence type="ECO:0000313" key="4">
    <source>
        <dbReference type="Proteomes" id="UP001560685"/>
    </source>
</evidence>
<keyword evidence="1" id="KW-0472">Membrane</keyword>
<gene>
    <name evidence="3" type="ORF">ABFZ84_04215</name>
</gene>
<proteinExistence type="predicted"/>
<reference evidence="3 4" key="1">
    <citation type="submission" date="2024-05" db="EMBL/GenBank/DDBJ databases">
        <title>Three bacterial strains, DH-69, EH-24, and ECK-19 isolated from coastal sediments.</title>
        <authorList>
            <person name="Ye Y.-Q."/>
            <person name="Du Z.-J."/>
        </authorList>
    </citation>
    <scope>NUCLEOTIDE SEQUENCE [LARGE SCALE GENOMIC DNA]</scope>
    <source>
        <strain evidence="3 4">ECK-19</strain>
    </source>
</reference>
<keyword evidence="2" id="KW-0732">Signal</keyword>
<dbReference type="NCBIfam" id="TIGR03370">
    <property type="entry name" value="VPLPA-CTERM"/>
    <property type="match status" value="1"/>
</dbReference>
<sequence>MRKFLTALIITTAGLSASAASAAEIYLNKDNITVEVGPNTSDGTFNNTFSGGNTIAKVIDAPSADASENHTQGTHIWFTADEDGDGLELLFDFQQEYDLTTLHFWNYFTEVYDVDQIDFTFFNESNAQVGSLTVLPNLGTSPGITAQDYLLAAPLNVRFVTAFLTGSNRQVDFQNIGFTGQLSIPVSDVPLPGALVMMLTGLAGFGAFKRKKA</sequence>
<evidence type="ECO:0000256" key="1">
    <source>
        <dbReference type="SAM" id="Phobius"/>
    </source>
</evidence>
<feature type="signal peptide" evidence="2">
    <location>
        <begin position="1"/>
        <end position="22"/>
    </location>
</feature>
<dbReference type="Proteomes" id="UP001560685">
    <property type="component" value="Unassembled WGS sequence"/>
</dbReference>
<keyword evidence="4" id="KW-1185">Reference proteome</keyword>
<name>A0ABV3Z1S9_9PROT</name>
<feature type="chain" id="PRO_5046908468" evidence="2">
    <location>
        <begin position="23"/>
        <end position="213"/>
    </location>
</feature>
<evidence type="ECO:0000313" key="3">
    <source>
        <dbReference type="EMBL" id="MEX6632745.1"/>
    </source>
</evidence>
<organism evidence="3 4">
    <name type="scientific">Hyphococcus lacteus</name>
    <dbReference type="NCBI Taxonomy" id="3143536"/>
    <lineage>
        <taxon>Bacteria</taxon>
        <taxon>Pseudomonadati</taxon>
        <taxon>Pseudomonadota</taxon>
        <taxon>Alphaproteobacteria</taxon>
        <taxon>Parvularculales</taxon>
        <taxon>Parvularculaceae</taxon>
        <taxon>Hyphococcus</taxon>
    </lineage>
</organism>
<accession>A0ABV3Z1S9</accession>
<dbReference type="EMBL" id="JBEHZE010000001">
    <property type="protein sequence ID" value="MEX6632745.1"/>
    <property type="molecule type" value="Genomic_DNA"/>
</dbReference>
<protein>
    <submittedName>
        <fullName evidence="3">VPLPA-CTERM sorting domain-containing protein</fullName>
    </submittedName>
</protein>
<keyword evidence="1" id="KW-0812">Transmembrane</keyword>
<dbReference type="InterPro" id="IPR022472">
    <property type="entry name" value="VPLPA-CTERM"/>
</dbReference>
<comment type="caution">
    <text evidence="3">The sequence shown here is derived from an EMBL/GenBank/DDBJ whole genome shotgun (WGS) entry which is preliminary data.</text>
</comment>